<dbReference type="eggNOG" id="ENOG502SYQ8">
    <property type="taxonomic scope" value="Eukaryota"/>
</dbReference>
<dbReference type="InterPro" id="IPR033481">
    <property type="entry name" value="Dni1/Fig1"/>
</dbReference>
<gene>
    <name evidence="2" type="ORF">GSTUM_00001792001</name>
</gene>
<evidence type="ECO:0000313" key="2">
    <source>
        <dbReference type="EMBL" id="CAZ80007.1"/>
    </source>
</evidence>
<protein>
    <submittedName>
        <fullName evidence="2">(Perigord truffle) hypothetical protein</fullName>
    </submittedName>
</protein>
<feature type="transmembrane region" description="Helical" evidence="1">
    <location>
        <begin position="53"/>
        <end position="79"/>
    </location>
</feature>
<keyword evidence="1" id="KW-0472">Membrane</keyword>
<dbReference type="HOGENOM" id="CLU_1541227_0_0_1"/>
<dbReference type="EMBL" id="FN430007">
    <property type="protein sequence ID" value="CAZ80007.1"/>
    <property type="molecule type" value="Genomic_DNA"/>
</dbReference>
<keyword evidence="1" id="KW-0812">Transmembrane</keyword>
<dbReference type="RefSeq" id="XP_002835850.1">
    <property type="nucleotide sequence ID" value="XM_002835804.1"/>
</dbReference>
<accession>D5G664</accession>
<evidence type="ECO:0000313" key="3">
    <source>
        <dbReference type="Proteomes" id="UP000006911"/>
    </source>
</evidence>
<keyword evidence="3" id="KW-1185">Reference proteome</keyword>
<dbReference type="GeneID" id="9187686"/>
<dbReference type="Pfam" id="PF12351">
    <property type="entry name" value="Fig1"/>
    <property type="match status" value="1"/>
</dbReference>
<dbReference type="Proteomes" id="UP000006911">
    <property type="component" value="Unassembled WGS sequence"/>
</dbReference>
<dbReference type="GO" id="GO:0016020">
    <property type="term" value="C:membrane"/>
    <property type="evidence" value="ECO:0007669"/>
    <property type="project" value="InterPro"/>
</dbReference>
<organism evidence="2 3">
    <name type="scientific">Tuber melanosporum (strain Mel28)</name>
    <name type="common">Perigord black truffle</name>
    <dbReference type="NCBI Taxonomy" id="656061"/>
    <lineage>
        <taxon>Eukaryota</taxon>
        <taxon>Fungi</taxon>
        <taxon>Dikarya</taxon>
        <taxon>Ascomycota</taxon>
        <taxon>Pezizomycotina</taxon>
        <taxon>Pezizomycetes</taxon>
        <taxon>Pezizales</taxon>
        <taxon>Tuberaceae</taxon>
        <taxon>Tuber</taxon>
    </lineage>
</organism>
<dbReference type="InParanoid" id="D5G664"/>
<keyword evidence="1" id="KW-1133">Transmembrane helix</keyword>
<proteinExistence type="predicted"/>
<sequence length="174" mass="17719">MFKKVAAGAAVLAAVTLLGGMVLQNVTSTAVATLVNQLGLTAINVHLGNMIPVFGWTSFALTLLSALGLSAVVVTEYTLEKTQEKITRKAEEALSRGTGGRIGPADVREWKNAVSSINERGGSAGSDTGLVGRVGGGGAGRAAIVGQGVSLATSLMKKKKMNGDGRPVTGHNFV</sequence>
<reference evidence="2 3" key="1">
    <citation type="journal article" date="2010" name="Nature">
        <title>Perigord black truffle genome uncovers evolutionary origins and mechanisms of symbiosis.</title>
        <authorList>
            <person name="Martin F."/>
            <person name="Kohler A."/>
            <person name="Murat C."/>
            <person name="Balestrini R."/>
            <person name="Coutinho P.M."/>
            <person name="Jaillon O."/>
            <person name="Montanini B."/>
            <person name="Morin E."/>
            <person name="Noel B."/>
            <person name="Percudani R."/>
            <person name="Porcel B."/>
            <person name="Rubini A."/>
            <person name="Amicucci A."/>
            <person name="Amselem J."/>
            <person name="Anthouard V."/>
            <person name="Arcioni S."/>
            <person name="Artiguenave F."/>
            <person name="Aury J.M."/>
            <person name="Ballario P."/>
            <person name="Bolchi A."/>
            <person name="Brenna A."/>
            <person name="Brun A."/>
            <person name="Buee M."/>
            <person name="Cantarel B."/>
            <person name="Chevalier G."/>
            <person name="Couloux A."/>
            <person name="Da Silva C."/>
            <person name="Denoeud F."/>
            <person name="Duplessis S."/>
            <person name="Ghignone S."/>
            <person name="Hilselberger B."/>
            <person name="Iotti M."/>
            <person name="Marcais B."/>
            <person name="Mello A."/>
            <person name="Miranda M."/>
            <person name="Pacioni G."/>
            <person name="Quesneville H."/>
            <person name="Riccioni C."/>
            <person name="Ruotolo R."/>
            <person name="Splivallo R."/>
            <person name="Stocchi V."/>
            <person name="Tisserant E."/>
            <person name="Viscomi A.R."/>
            <person name="Zambonelli A."/>
            <person name="Zampieri E."/>
            <person name="Henrissat B."/>
            <person name="Lebrun M.H."/>
            <person name="Paolocci F."/>
            <person name="Bonfante P."/>
            <person name="Ottonello S."/>
            <person name="Wincker P."/>
        </authorList>
    </citation>
    <scope>NUCLEOTIDE SEQUENCE [LARGE SCALE GENOMIC DNA]</scope>
    <source>
        <strain evidence="2 3">Mel28</strain>
    </source>
</reference>
<evidence type="ECO:0000256" key="1">
    <source>
        <dbReference type="SAM" id="Phobius"/>
    </source>
</evidence>
<name>D5G664_TUBMM</name>
<dbReference type="AlphaFoldDB" id="D5G664"/>
<dbReference type="KEGG" id="tml:GSTUM_00001792001"/>